<reference evidence="7 9" key="1">
    <citation type="submission" date="2015-09" db="EMBL/GenBank/DDBJ databases">
        <title>Draft genome sequence of Aliiroseovarius crassostreae CV919-312TSm, the causative agent of Roseovarius Oyster Disease (formerly Juvenile Oyster Disease).</title>
        <authorList>
            <person name="Kessner L."/>
            <person name="Spinard E."/>
            <person name="Nelson D."/>
        </authorList>
    </citation>
    <scope>NUCLEOTIDE SEQUENCE [LARGE SCALE GENOMIC DNA]</scope>
    <source>
        <strain evidence="7 9">CV919-312</strain>
    </source>
</reference>
<comment type="subcellular location">
    <subcellularLocation>
        <location evidence="1">Cell inner membrane</location>
    </subcellularLocation>
</comment>
<keyword evidence="2" id="KW-1003">Cell membrane</keyword>
<dbReference type="GO" id="GO:0016746">
    <property type="term" value="F:acyltransferase activity"/>
    <property type="evidence" value="ECO:0007669"/>
    <property type="project" value="UniProtKB-KW"/>
</dbReference>
<evidence type="ECO:0000256" key="2">
    <source>
        <dbReference type="ARBA" id="ARBA00022475"/>
    </source>
</evidence>
<dbReference type="Proteomes" id="UP000050471">
    <property type="component" value="Unassembled WGS sequence"/>
</dbReference>
<evidence type="ECO:0000256" key="5">
    <source>
        <dbReference type="ARBA" id="ARBA00023136"/>
    </source>
</evidence>
<proteinExistence type="predicted"/>
<keyword evidence="9" id="KW-1185">Reference proteome</keyword>
<dbReference type="EMBL" id="LKBA01000006">
    <property type="protein sequence ID" value="KPN63347.1"/>
    <property type="molecule type" value="Genomic_DNA"/>
</dbReference>
<gene>
    <name evidence="7" type="ORF">AKJ29_11785</name>
    <name evidence="8" type="ORF">K3X48_09495</name>
</gene>
<dbReference type="Proteomes" id="UP001057991">
    <property type="component" value="Chromosome"/>
</dbReference>
<evidence type="ECO:0000313" key="8">
    <source>
        <dbReference type="EMBL" id="UWP94470.1"/>
    </source>
</evidence>
<dbReference type="PANTHER" id="PTHR30606:SF10">
    <property type="entry name" value="PHOSPHATIDYLINOSITOL MANNOSIDE ACYLTRANSFERASE"/>
    <property type="match status" value="1"/>
</dbReference>
<reference evidence="8" key="2">
    <citation type="submission" date="2021-08" db="EMBL/GenBank/DDBJ databases">
        <authorList>
            <person name="Nwanade C."/>
            <person name="Wang M."/>
            <person name="Masoudi A."/>
            <person name="Yu Z."/>
            <person name="Liu J."/>
        </authorList>
    </citation>
    <scope>NUCLEOTIDE SEQUENCE</scope>
    <source>
        <strain evidence="8">S056</strain>
    </source>
</reference>
<dbReference type="CDD" id="cd07984">
    <property type="entry name" value="LPLAT_LABLAT-like"/>
    <property type="match status" value="1"/>
</dbReference>
<evidence type="ECO:0000256" key="4">
    <source>
        <dbReference type="ARBA" id="ARBA00022679"/>
    </source>
</evidence>
<dbReference type="AlphaFoldDB" id="A0A0N8IBK3"/>
<evidence type="ECO:0000256" key="3">
    <source>
        <dbReference type="ARBA" id="ARBA00022519"/>
    </source>
</evidence>
<dbReference type="RefSeq" id="WP_055189611.1">
    <property type="nucleotide sequence ID" value="NZ_CP080772.1"/>
</dbReference>
<dbReference type="GO" id="GO:0009247">
    <property type="term" value="P:glycolipid biosynthetic process"/>
    <property type="evidence" value="ECO:0007669"/>
    <property type="project" value="UniProtKB-ARBA"/>
</dbReference>
<organism evidence="7 9">
    <name type="scientific">Aliiroseovarius crassostreae</name>
    <dbReference type="NCBI Taxonomy" id="154981"/>
    <lineage>
        <taxon>Bacteria</taxon>
        <taxon>Pseudomonadati</taxon>
        <taxon>Pseudomonadota</taxon>
        <taxon>Alphaproteobacteria</taxon>
        <taxon>Rhodobacterales</taxon>
        <taxon>Paracoccaceae</taxon>
        <taxon>Aliiroseovarius</taxon>
    </lineage>
</organism>
<protein>
    <submittedName>
        <fullName evidence="8">Lysophospholipid acyltransferase family protein</fullName>
    </submittedName>
</protein>
<evidence type="ECO:0000313" key="7">
    <source>
        <dbReference type="EMBL" id="KPN63347.1"/>
    </source>
</evidence>
<evidence type="ECO:0000313" key="9">
    <source>
        <dbReference type="Proteomes" id="UP000050471"/>
    </source>
</evidence>
<keyword evidence="4" id="KW-0808">Transferase</keyword>
<dbReference type="GeneID" id="75103522"/>
<evidence type="ECO:0000256" key="1">
    <source>
        <dbReference type="ARBA" id="ARBA00004533"/>
    </source>
</evidence>
<dbReference type="EMBL" id="CP080776">
    <property type="protein sequence ID" value="UWP94470.1"/>
    <property type="molecule type" value="Genomic_DNA"/>
</dbReference>
<dbReference type="InterPro" id="IPR004960">
    <property type="entry name" value="LipA_acyltrans"/>
</dbReference>
<keyword evidence="5" id="KW-0472">Membrane</keyword>
<dbReference type="Pfam" id="PF03279">
    <property type="entry name" value="Lip_A_acyltrans"/>
    <property type="match status" value="1"/>
</dbReference>
<accession>A0A0N8IBK3</accession>
<dbReference type="GO" id="GO:0005886">
    <property type="term" value="C:plasma membrane"/>
    <property type="evidence" value="ECO:0007669"/>
    <property type="project" value="UniProtKB-SubCell"/>
</dbReference>
<sequence>MAETKFEPKAYLAYLGLRAVLGLPRLLPYTTRIATIGWLTSAVVAPIAGYRKRVRNNLLKVFPDMPPAEVARLEREVPNNAGRVLAELFSSDDFVRHLGKLELKGPGVEALLKARDAGRPIIGVSGHFGNYDVMRLAMVQNGFSIGGLYRPFTNKYFDMFYRRALETVAKPVFPQGRRGLADMLRHLRSGNMIAILADQRANDGERLKFFGQDALTPISAAEMALKYDAHLFCAYGVRRANGVDFDMVIEEPIPHGDPNEMMQAINDSLEAQVRQNMGQFLWVHNRWHIPARRQDGS</sequence>
<dbReference type="OrthoDB" id="9801955at2"/>
<dbReference type="STRING" id="154981.AKJ29_11785"/>
<evidence type="ECO:0000256" key="6">
    <source>
        <dbReference type="ARBA" id="ARBA00023315"/>
    </source>
</evidence>
<keyword evidence="6 8" id="KW-0012">Acyltransferase</keyword>
<keyword evidence="3" id="KW-0997">Cell inner membrane</keyword>
<dbReference type="PANTHER" id="PTHR30606">
    <property type="entry name" value="LIPID A BIOSYNTHESIS LAUROYL ACYLTRANSFERASE"/>
    <property type="match status" value="1"/>
</dbReference>
<name>A0A0N8IBK3_9RHOB</name>